<evidence type="ECO:0000313" key="3">
    <source>
        <dbReference type="Proteomes" id="UP000053477"/>
    </source>
</evidence>
<evidence type="ECO:0000313" key="2">
    <source>
        <dbReference type="EMBL" id="KLO17931.1"/>
    </source>
</evidence>
<evidence type="ECO:0000256" key="1">
    <source>
        <dbReference type="SAM" id="MobiDB-lite"/>
    </source>
</evidence>
<keyword evidence="3" id="KW-1185">Reference proteome</keyword>
<organism evidence="2 3">
    <name type="scientific">Schizopora paradoxa</name>
    <dbReference type="NCBI Taxonomy" id="27342"/>
    <lineage>
        <taxon>Eukaryota</taxon>
        <taxon>Fungi</taxon>
        <taxon>Dikarya</taxon>
        <taxon>Basidiomycota</taxon>
        <taxon>Agaricomycotina</taxon>
        <taxon>Agaricomycetes</taxon>
        <taxon>Hymenochaetales</taxon>
        <taxon>Schizoporaceae</taxon>
        <taxon>Schizopora</taxon>
    </lineage>
</organism>
<protein>
    <submittedName>
        <fullName evidence="2">Uncharacterized protein</fullName>
    </submittedName>
</protein>
<dbReference type="AlphaFoldDB" id="A0A0H2SLJ3"/>
<dbReference type="Proteomes" id="UP000053477">
    <property type="component" value="Unassembled WGS sequence"/>
</dbReference>
<reference evidence="2 3" key="1">
    <citation type="submission" date="2015-04" db="EMBL/GenBank/DDBJ databases">
        <title>Complete genome sequence of Schizopora paradoxa KUC8140, a cosmopolitan wood degrader in East Asia.</title>
        <authorList>
            <consortium name="DOE Joint Genome Institute"/>
            <person name="Min B."/>
            <person name="Park H."/>
            <person name="Jang Y."/>
            <person name="Kim J.-J."/>
            <person name="Kim K.H."/>
            <person name="Pangilinan J."/>
            <person name="Lipzen A."/>
            <person name="Riley R."/>
            <person name="Grigoriev I.V."/>
            <person name="Spatafora J.W."/>
            <person name="Choi I.-G."/>
        </authorList>
    </citation>
    <scope>NUCLEOTIDE SEQUENCE [LARGE SCALE GENOMIC DNA]</scope>
    <source>
        <strain evidence="2 3">KUC8140</strain>
    </source>
</reference>
<sequence>MTPMNSTTEPKMAPWSGRPIKLSRTKKPVQPKKMILKTRFARAFNVSISFAGSSRTAMASFVVTWTWERNGAMEVERMYSVLGCFSSDNGGHACIWDANAFRLRRSSIAAVQASFALTSALSTKGIKAAIKALIRSNSARSPASRWRLK</sequence>
<name>A0A0H2SLJ3_9AGAM</name>
<proteinExistence type="predicted"/>
<feature type="region of interest" description="Disordered" evidence="1">
    <location>
        <begin position="1"/>
        <end position="20"/>
    </location>
</feature>
<dbReference type="InParanoid" id="A0A0H2SLJ3"/>
<dbReference type="EMBL" id="KQ085899">
    <property type="protein sequence ID" value="KLO17931.1"/>
    <property type="molecule type" value="Genomic_DNA"/>
</dbReference>
<gene>
    <name evidence="2" type="ORF">SCHPADRAFT_900123</name>
</gene>
<accession>A0A0H2SLJ3</accession>